<dbReference type="EMBL" id="LR134521">
    <property type="protein sequence ID" value="VEJ29918.1"/>
    <property type="molecule type" value="Genomic_DNA"/>
</dbReference>
<dbReference type="AlphaFoldDB" id="A0A448UVG9"/>
<accession>A0A448UVG9</accession>
<comment type="subcellular location">
    <subcellularLocation>
        <location evidence="1">Cell membrane</location>
        <topology evidence="1">Multi-pass membrane protein</topology>
    </subcellularLocation>
</comment>
<feature type="transmembrane region" description="Helical" evidence="9">
    <location>
        <begin position="243"/>
        <end position="259"/>
    </location>
</feature>
<evidence type="ECO:0000256" key="9">
    <source>
        <dbReference type="SAM" id="Phobius"/>
    </source>
</evidence>
<dbReference type="PANTHER" id="PTHR34979:SF1">
    <property type="entry name" value="INNER MEMBRANE PROTEIN YGAZ"/>
    <property type="match status" value="1"/>
</dbReference>
<sequence length="319" mass="34656">MFERSSRPNRHLGEAPQQTSDEQVLDIIASAGLATSSIPVVQEREQALRAGDDALSLELRRTGESGFREAMRVASLVMLGLFFVGIGLGVVIHSLGFPWWLAPLLPGVLFAGSVEFVLLTMMAAGASLVSVAVMTLLINSRHLMYGLSYPIERVHGSLAKFYTVYTLIDEAFALNSGPERHTLRGSRILWIHAGMHMSVILSSTLGFFLGSSFLVHLEGFDFVMTALFTVLALDAYRANPDKLTVLFSVIAAAAALIIAPGSMLLVAMAVYMALLVGRYAAAKKRGSLPQHMLVADELTHHCTEHDRARAEETPHEPAQ</sequence>
<keyword evidence="7 9" id="KW-0472">Membrane</keyword>
<dbReference type="GO" id="GO:1903785">
    <property type="term" value="P:L-valine transmembrane transport"/>
    <property type="evidence" value="ECO:0007669"/>
    <property type="project" value="TreeGrafter"/>
</dbReference>
<evidence type="ECO:0000256" key="1">
    <source>
        <dbReference type="ARBA" id="ARBA00004651"/>
    </source>
</evidence>
<evidence type="ECO:0000313" key="10">
    <source>
        <dbReference type="EMBL" id="VEJ29918.1"/>
    </source>
</evidence>
<keyword evidence="5 9" id="KW-0812">Transmembrane</keyword>
<reference evidence="10 11" key="1">
    <citation type="submission" date="2018-12" db="EMBL/GenBank/DDBJ databases">
        <authorList>
            <consortium name="Pathogen Informatics"/>
        </authorList>
    </citation>
    <scope>NUCLEOTIDE SEQUENCE [LARGE SCALE GENOMIC DNA]</scope>
    <source>
        <strain evidence="10 11">NCTC10918</strain>
    </source>
</reference>
<gene>
    <name evidence="10" type="ORF">NCTC10918_01190</name>
</gene>
<feature type="transmembrane region" description="Helical" evidence="9">
    <location>
        <begin position="188"/>
        <end position="209"/>
    </location>
</feature>
<evidence type="ECO:0000256" key="5">
    <source>
        <dbReference type="ARBA" id="ARBA00022692"/>
    </source>
</evidence>
<feature type="region of interest" description="Disordered" evidence="8">
    <location>
        <begin position="1"/>
        <end position="20"/>
    </location>
</feature>
<keyword evidence="4" id="KW-1003">Cell membrane</keyword>
<dbReference type="Proteomes" id="UP000270988">
    <property type="component" value="Chromosome"/>
</dbReference>
<dbReference type="GO" id="GO:0005886">
    <property type="term" value="C:plasma membrane"/>
    <property type="evidence" value="ECO:0007669"/>
    <property type="project" value="UniProtKB-SubCell"/>
</dbReference>
<dbReference type="InterPro" id="IPR011606">
    <property type="entry name" value="Brnchd-chn_aa_trnsp_permease"/>
</dbReference>
<keyword evidence="3" id="KW-0813">Transport</keyword>
<evidence type="ECO:0000256" key="2">
    <source>
        <dbReference type="ARBA" id="ARBA00010735"/>
    </source>
</evidence>
<organism evidence="10 11">
    <name type="scientific">Rothia dentocariosa</name>
    <dbReference type="NCBI Taxonomy" id="2047"/>
    <lineage>
        <taxon>Bacteria</taxon>
        <taxon>Bacillati</taxon>
        <taxon>Actinomycetota</taxon>
        <taxon>Actinomycetes</taxon>
        <taxon>Micrococcales</taxon>
        <taxon>Micrococcaceae</taxon>
        <taxon>Rothia</taxon>
    </lineage>
</organism>
<evidence type="ECO:0000256" key="7">
    <source>
        <dbReference type="ARBA" id="ARBA00023136"/>
    </source>
</evidence>
<comment type="similarity">
    <text evidence="2">Belongs to the AzlC family.</text>
</comment>
<evidence type="ECO:0000313" key="11">
    <source>
        <dbReference type="Proteomes" id="UP000270988"/>
    </source>
</evidence>
<evidence type="ECO:0000256" key="3">
    <source>
        <dbReference type="ARBA" id="ARBA00022448"/>
    </source>
</evidence>
<evidence type="ECO:0000256" key="4">
    <source>
        <dbReference type="ARBA" id="ARBA00022475"/>
    </source>
</evidence>
<protein>
    <submittedName>
        <fullName evidence="10">Azaleucine resistance protein AzlC</fullName>
    </submittedName>
</protein>
<feature type="transmembrane region" description="Helical" evidence="9">
    <location>
        <begin position="73"/>
        <end position="96"/>
    </location>
</feature>
<dbReference type="PANTHER" id="PTHR34979">
    <property type="entry name" value="INNER MEMBRANE PROTEIN YGAZ"/>
    <property type="match status" value="1"/>
</dbReference>
<evidence type="ECO:0000256" key="8">
    <source>
        <dbReference type="SAM" id="MobiDB-lite"/>
    </source>
</evidence>
<dbReference type="STRING" id="762948.HMPREF0733_10161"/>
<proteinExistence type="inferred from homology"/>
<dbReference type="Pfam" id="PF03591">
    <property type="entry name" value="AzlC"/>
    <property type="match status" value="1"/>
</dbReference>
<name>A0A448UVG9_9MICC</name>
<feature type="transmembrane region" description="Helical" evidence="9">
    <location>
        <begin position="116"/>
        <end position="138"/>
    </location>
</feature>
<evidence type="ECO:0000256" key="6">
    <source>
        <dbReference type="ARBA" id="ARBA00022989"/>
    </source>
</evidence>
<keyword evidence="6 9" id="KW-1133">Transmembrane helix</keyword>